<dbReference type="Proteomes" id="UP000298438">
    <property type="component" value="Unassembled WGS sequence"/>
</dbReference>
<dbReference type="EMBL" id="SPVF01000205">
    <property type="protein sequence ID" value="TFW16641.1"/>
    <property type="molecule type" value="Genomic_DNA"/>
</dbReference>
<gene>
    <name evidence="1" type="ORF">E4L96_15970</name>
</gene>
<name>A0A4Y9S970_9BURK</name>
<reference evidence="1 2" key="1">
    <citation type="submission" date="2019-03" db="EMBL/GenBank/DDBJ databases">
        <title>Draft Genome Sequence of Massilia arenosa sp. nov., a Novel Massilia Species Isolated from a Sandy-loam Maize Soil.</title>
        <authorList>
            <person name="Raths R."/>
            <person name="Peta V."/>
            <person name="Bucking H."/>
        </authorList>
    </citation>
    <scope>NUCLEOTIDE SEQUENCE [LARGE SCALE GENOMIC DNA]</scope>
    <source>
        <strain evidence="1 2">MC02</strain>
    </source>
</reference>
<evidence type="ECO:0000313" key="2">
    <source>
        <dbReference type="Proteomes" id="UP000298438"/>
    </source>
</evidence>
<protein>
    <submittedName>
        <fullName evidence="1">Uncharacterized protein</fullName>
    </submittedName>
</protein>
<keyword evidence="2" id="KW-1185">Reference proteome</keyword>
<dbReference type="AlphaFoldDB" id="A0A4Y9S970"/>
<comment type="caution">
    <text evidence="1">The sequence shown here is derived from an EMBL/GenBank/DDBJ whole genome shotgun (WGS) entry which is preliminary data.</text>
</comment>
<proteinExistence type="predicted"/>
<organism evidence="1 2">
    <name type="scientific">Zemynaea arenosa</name>
    <dbReference type="NCBI Taxonomy" id="2561931"/>
    <lineage>
        <taxon>Bacteria</taxon>
        <taxon>Pseudomonadati</taxon>
        <taxon>Pseudomonadota</taxon>
        <taxon>Betaproteobacteria</taxon>
        <taxon>Burkholderiales</taxon>
        <taxon>Oxalobacteraceae</taxon>
        <taxon>Telluria group</taxon>
        <taxon>Zemynaea</taxon>
    </lineage>
</organism>
<evidence type="ECO:0000313" key="1">
    <source>
        <dbReference type="EMBL" id="TFW16641.1"/>
    </source>
</evidence>
<sequence>MKALKSKLAAKLLSDSTGREQLRKALMHQRGPNSLTSDGALLTLNSDSGQLRVTAKLVSKAAKAG</sequence>
<accession>A0A4Y9S970</accession>
<dbReference type="RefSeq" id="WP_135208210.1">
    <property type="nucleotide sequence ID" value="NZ_SPVF01000205.1"/>
</dbReference>